<name>A0A4Y3KIM5_9CELL</name>
<evidence type="ECO:0000313" key="2">
    <source>
        <dbReference type="Proteomes" id="UP000320461"/>
    </source>
</evidence>
<dbReference type="EMBL" id="BJLQ01000012">
    <property type="protein sequence ID" value="GEA84271.1"/>
    <property type="molecule type" value="Genomic_DNA"/>
</dbReference>
<organism evidence="1 2">
    <name type="scientific">Cellulomonas gelida</name>
    <dbReference type="NCBI Taxonomy" id="1712"/>
    <lineage>
        <taxon>Bacteria</taxon>
        <taxon>Bacillati</taxon>
        <taxon>Actinomycetota</taxon>
        <taxon>Actinomycetes</taxon>
        <taxon>Micrococcales</taxon>
        <taxon>Cellulomonadaceae</taxon>
        <taxon>Cellulomonas</taxon>
    </lineage>
</organism>
<dbReference type="Proteomes" id="UP000320461">
    <property type="component" value="Unassembled WGS sequence"/>
</dbReference>
<accession>A0A4Y3KIM5</accession>
<reference evidence="1 2" key="1">
    <citation type="submission" date="2019-06" db="EMBL/GenBank/DDBJ databases">
        <title>Whole genome shotgun sequence of Cellulomonas gelida NBRC 3748.</title>
        <authorList>
            <person name="Hosoyama A."/>
            <person name="Uohara A."/>
            <person name="Ohji S."/>
            <person name="Ichikawa N."/>
        </authorList>
    </citation>
    <scope>NUCLEOTIDE SEQUENCE [LARGE SCALE GENOMIC DNA]</scope>
    <source>
        <strain evidence="1 2">NBRC 3748</strain>
    </source>
</reference>
<comment type="caution">
    <text evidence="1">The sequence shown here is derived from an EMBL/GenBank/DDBJ whole genome shotgun (WGS) entry which is preliminary data.</text>
</comment>
<dbReference type="RefSeq" id="WP_141370031.1">
    <property type="nucleotide sequence ID" value="NZ_BJLQ01000012.1"/>
</dbReference>
<gene>
    <name evidence="1" type="ORF">CGE01nite_15220</name>
</gene>
<protein>
    <recommendedName>
        <fullName evidence="3">DUF937 domain-containing protein</fullName>
    </recommendedName>
</protein>
<sequence length="176" mass="16987">MSEIDEILAQIPLPSLAAQLGVDERTAEAAVRSALPALVGGLQSNAASPDGAASLAGAIEQHPATLFDGGLDLGGLDLDDGAKILGHIFGGGTDQVAQQVDADMGAQLGGVPEGAAGLGGGSGSLVSRLLPMLAPIVMAFLAKRLQGGGGPTSSAPSSGGGLQDMLGSILGGLGGR</sequence>
<dbReference type="OrthoDB" id="3577641at2"/>
<dbReference type="InterPro" id="IPR009282">
    <property type="entry name" value="DUF937"/>
</dbReference>
<dbReference type="AlphaFoldDB" id="A0A4Y3KIM5"/>
<proteinExistence type="predicted"/>
<evidence type="ECO:0008006" key="3">
    <source>
        <dbReference type="Google" id="ProtNLM"/>
    </source>
</evidence>
<dbReference type="Pfam" id="PF06078">
    <property type="entry name" value="DUF937"/>
    <property type="match status" value="1"/>
</dbReference>
<evidence type="ECO:0000313" key="1">
    <source>
        <dbReference type="EMBL" id="GEA84271.1"/>
    </source>
</evidence>
<keyword evidence="2" id="KW-1185">Reference proteome</keyword>